<dbReference type="Pfam" id="PF11013">
    <property type="entry name" value="DUF2851"/>
    <property type="match status" value="1"/>
</dbReference>
<sequence>MSESVSPYHEKLLHWIWENRGFNFRNLETIDGQKVRIHDTGRINKSDGPDFLSAEITIDNLRWFGNVELHWSLSDWRAHDHHADPNYDNVILHVVFNATENHSHRSDETEIPTLCLAPHLSQPLQSFLEQYQSKPELPCAGQLSFISDEAFAQQLQKAHKEYFEQKVDDLLAFYDASLPPSKAWVKMLTLGLFDGLGISHNRHHMRKLCNLLYQNDIDTLSKNAVRIRALKLSGINTDHNDTARESINWNHKGCRPGNHPRLRIQQSAELLWHIHQRPFEQWLRDNPREVWKKLLNDIRTKPGIGQERASILFGTVFLPAMYFLGNLFFREPLKNHCWSLWQKHEAQIPSSLLKLFENTGIPSSLYKKKLGSIYQLRSYCRPRNCQDCKVFKSVISS</sequence>
<comment type="caution">
    <text evidence="1">The sequence shown here is derived from an EMBL/GenBank/DDBJ whole genome shotgun (WGS) entry which is preliminary data.</text>
</comment>
<reference evidence="1 2" key="1">
    <citation type="submission" date="2017-08" db="EMBL/GenBank/DDBJ databases">
        <title>Aliifodinibius alkalisoli sp. nov., isolated from saline alkaline soil.</title>
        <authorList>
            <person name="Liu D."/>
            <person name="Zhang G."/>
        </authorList>
    </citation>
    <scope>NUCLEOTIDE SEQUENCE [LARGE SCALE GENOMIC DNA]</scope>
    <source>
        <strain evidence="1 2">WN023</strain>
    </source>
</reference>
<evidence type="ECO:0008006" key="3">
    <source>
        <dbReference type="Google" id="ProtNLM"/>
    </source>
</evidence>
<evidence type="ECO:0000313" key="2">
    <source>
        <dbReference type="Proteomes" id="UP000218831"/>
    </source>
</evidence>
<name>A0A2A2G820_9BACT</name>
<dbReference type="InterPro" id="IPR021272">
    <property type="entry name" value="DUF2851"/>
</dbReference>
<dbReference type="RefSeq" id="WP_095607422.1">
    <property type="nucleotide sequence ID" value="NZ_NSKE01000011.1"/>
</dbReference>
<keyword evidence="2" id="KW-1185">Reference proteome</keyword>
<accession>A0A2A2G820</accession>
<dbReference type="AlphaFoldDB" id="A0A2A2G820"/>
<dbReference type="EMBL" id="NSKE01000011">
    <property type="protein sequence ID" value="PAU93002.1"/>
    <property type="molecule type" value="Genomic_DNA"/>
</dbReference>
<protein>
    <recommendedName>
        <fullName evidence="3">DUF2851 domain-containing protein</fullName>
    </recommendedName>
</protein>
<gene>
    <name evidence="1" type="ORF">CK503_13850</name>
</gene>
<organism evidence="1 2">
    <name type="scientific">Fodinibius salipaludis</name>
    <dbReference type="NCBI Taxonomy" id="2032627"/>
    <lineage>
        <taxon>Bacteria</taxon>
        <taxon>Pseudomonadati</taxon>
        <taxon>Balneolota</taxon>
        <taxon>Balneolia</taxon>
        <taxon>Balneolales</taxon>
        <taxon>Balneolaceae</taxon>
        <taxon>Fodinibius</taxon>
    </lineage>
</organism>
<dbReference type="Proteomes" id="UP000218831">
    <property type="component" value="Unassembled WGS sequence"/>
</dbReference>
<evidence type="ECO:0000313" key="1">
    <source>
        <dbReference type="EMBL" id="PAU93002.1"/>
    </source>
</evidence>
<dbReference type="OrthoDB" id="1005072at2"/>
<proteinExistence type="predicted"/>